<gene>
    <name evidence="2" type="ORF">Airi01_102020</name>
</gene>
<feature type="compositionally biased region" description="Low complexity" evidence="1">
    <location>
        <begin position="49"/>
        <end position="64"/>
    </location>
</feature>
<feature type="compositionally biased region" description="Basic and acidic residues" evidence="1">
    <location>
        <begin position="32"/>
        <end position="42"/>
    </location>
</feature>
<evidence type="ECO:0000313" key="2">
    <source>
        <dbReference type="EMBL" id="GLY81935.1"/>
    </source>
</evidence>
<accession>A0A9W6VVM0</accession>
<reference evidence="2" key="1">
    <citation type="submission" date="2023-03" db="EMBL/GenBank/DDBJ databases">
        <title>Actinoallomurus iriomotensis NBRC 103681.</title>
        <authorList>
            <person name="Ichikawa N."/>
            <person name="Sato H."/>
            <person name="Tonouchi N."/>
        </authorList>
    </citation>
    <scope>NUCLEOTIDE SEQUENCE</scope>
    <source>
        <strain evidence="2">NBRC 103681</strain>
    </source>
</reference>
<name>A0A9W6VVM0_9ACTN</name>
<dbReference type="Proteomes" id="UP001165135">
    <property type="component" value="Unassembled WGS sequence"/>
</dbReference>
<dbReference type="AlphaFoldDB" id="A0A9W6VVM0"/>
<sequence>MRIETANTRDGAALITALGPETARPATSIERQGADRHEETRMVSEPSNPDAWKAAPSSAASHAPAGHRLPPRDLRPRADAPPEWRQASRVRNPVDDQLSPVGRR</sequence>
<feature type="compositionally biased region" description="Basic and acidic residues" evidence="1">
    <location>
        <begin position="70"/>
        <end position="82"/>
    </location>
</feature>
<proteinExistence type="predicted"/>
<protein>
    <submittedName>
        <fullName evidence="2">Uncharacterized protein</fullName>
    </submittedName>
</protein>
<evidence type="ECO:0000256" key="1">
    <source>
        <dbReference type="SAM" id="MobiDB-lite"/>
    </source>
</evidence>
<evidence type="ECO:0000313" key="3">
    <source>
        <dbReference type="Proteomes" id="UP001165135"/>
    </source>
</evidence>
<comment type="caution">
    <text evidence="2">The sequence shown here is derived from an EMBL/GenBank/DDBJ whole genome shotgun (WGS) entry which is preliminary data.</text>
</comment>
<organism evidence="2 3">
    <name type="scientific">Actinoallomurus iriomotensis</name>
    <dbReference type="NCBI Taxonomy" id="478107"/>
    <lineage>
        <taxon>Bacteria</taxon>
        <taxon>Bacillati</taxon>
        <taxon>Actinomycetota</taxon>
        <taxon>Actinomycetes</taxon>
        <taxon>Streptosporangiales</taxon>
        <taxon>Thermomonosporaceae</taxon>
        <taxon>Actinoallomurus</taxon>
    </lineage>
</organism>
<feature type="region of interest" description="Disordered" evidence="1">
    <location>
        <begin position="1"/>
        <end position="104"/>
    </location>
</feature>
<dbReference type="EMBL" id="BSTJ01000025">
    <property type="protein sequence ID" value="GLY81935.1"/>
    <property type="molecule type" value="Genomic_DNA"/>
</dbReference>